<dbReference type="EMBL" id="JPKZ01001845">
    <property type="protein sequence ID" value="KHN79808.1"/>
    <property type="molecule type" value="Genomic_DNA"/>
</dbReference>
<keyword evidence="2" id="KW-1185">Reference proteome</keyword>
<gene>
    <name evidence="1" type="ORF">Tcan_09910</name>
</gene>
<protein>
    <submittedName>
        <fullName evidence="1">Uncharacterized protein</fullName>
    </submittedName>
</protein>
<sequence>LQPTSEEGLIQAEGSGCIPYEEQENCQISDPDPAEGVAQQKFAIFKKRAQQSMLAKFICYYQHETFAIS</sequence>
<evidence type="ECO:0000313" key="1">
    <source>
        <dbReference type="EMBL" id="KHN79808.1"/>
    </source>
</evidence>
<dbReference type="AlphaFoldDB" id="A0A0B2VE49"/>
<proteinExistence type="predicted"/>
<feature type="non-terminal residue" evidence="1">
    <location>
        <position position="1"/>
    </location>
</feature>
<dbReference type="OrthoDB" id="10482456at2759"/>
<name>A0A0B2VE49_TOXCA</name>
<reference evidence="1 2" key="1">
    <citation type="submission" date="2014-11" db="EMBL/GenBank/DDBJ databases">
        <title>Genetic blueprint of the zoonotic pathogen Toxocara canis.</title>
        <authorList>
            <person name="Zhu X.-Q."/>
            <person name="Korhonen P.K."/>
            <person name="Cai H."/>
            <person name="Young N.D."/>
            <person name="Nejsum P."/>
            <person name="von Samson-Himmelstjerna G."/>
            <person name="Boag P.R."/>
            <person name="Tan P."/>
            <person name="Li Q."/>
            <person name="Min J."/>
            <person name="Yang Y."/>
            <person name="Wang X."/>
            <person name="Fang X."/>
            <person name="Hall R.S."/>
            <person name="Hofmann A."/>
            <person name="Sternberg P.W."/>
            <person name="Jex A.R."/>
            <person name="Gasser R.B."/>
        </authorList>
    </citation>
    <scope>NUCLEOTIDE SEQUENCE [LARGE SCALE GENOMIC DNA]</scope>
    <source>
        <strain evidence="1">PN_DK_2014</strain>
    </source>
</reference>
<comment type="caution">
    <text evidence="1">The sequence shown here is derived from an EMBL/GenBank/DDBJ whole genome shotgun (WGS) entry which is preliminary data.</text>
</comment>
<accession>A0A0B2VE49</accession>
<evidence type="ECO:0000313" key="2">
    <source>
        <dbReference type="Proteomes" id="UP000031036"/>
    </source>
</evidence>
<organism evidence="1 2">
    <name type="scientific">Toxocara canis</name>
    <name type="common">Canine roundworm</name>
    <dbReference type="NCBI Taxonomy" id="6265"/>
    <lineage>
        <taxon>Eukaryota</taxon>
        <taxon>Metazoa</taxon>
        <taxon>Ecdysozoa</taxon>
        <taxon>Nematoda</taxon>
        <taxon>Chromadorea</taxon>
        <taxon>Rhabditida</taxon>
        <taxon>Spirurina</taxon>
        <taxon>Ascaridomorpha</taxon>
        <taxon>Ascaridoidea</taxon>
        <taxon>Toxocaridae</taxon>
        <taxon>Toxocara</taxon>
    </lineage>
</organism>
<dbReference type="Proteomes" id="UP000031036">
    <property type="component" value="Unassembled WGS sequence"/>
</dbReference>